<dbReference type="Proteomes" id="UP001241988">
    <property type="component" value="Unassembled WGS sequence"/>
</dbReference>
<evidence type="ECO:0000256" key="1">
    <source>
        <dbReference type="SAM" id="Phobius"/>
    </source>
</evidence>
<sequence>MELFPFILSSILTSGIVATIITQIYETQRNKKNQKHSKNLQVDNFFRDISTVEMFQLLSDWHDLLYRRENEDITADTSTLVHRTFFYGSSETVRRLSLYQNYMYSIDTENNNREEEDIEEFARGAVLMSGIVVSLKKDFSDEEVSVIDLLRIYLPWYDEEEGFRKAVNNQIKLLEYD</sequence>
<keyword evidence="1" id="KW-0472">Membrane</keyword>
<organism evidence="2 3">
    <name type="scientific">Planomicrobium stackebrandtii</name>
    <dbReference type="NCBI Taxonomy" id="253160"/>
    <lineage>
        <taxon>Bacteria</taxon>
        <taxon>Bacillati</taxon>
        <taxon>Bacillota</taxon>
        <taxon>Bacilli</taxon>
        <taxon>Bacillales</taxon>
        <taxon>Caryophanaceae</taxon>
        <taxon>Planomicrobium</taxon>
    </lineage>
</organism>
<keyword evidence="1" id="KW-1133">Transmembrane helix</keyword>
<keyword evidence="3" id="KW-1185">Reference proteome</keyword>
<reference evidence="2 3" key="1">
    <citation type="submission" date="2023-07" db="EMBL/GenBank/DDBJ databases">
        <title>Genomic Encyclopedia of Type Strains, Phase IV (KMG-IV): sequencing the most valuable type-strain genomes for metagenomic binning, comparative biology and taxonomic classification.</title>
        <authorList>
            <person name="Goeker M."/>
        </authorList>
    </citation>
    <scope>NUCLEOTIDE SEQUENCE [LARGE SCALE GENOMIC DNA]</scope>
    <source>
        <strain evidence="2 3">DSM 16419</strain>
    </source>
</reference>
<keyword evidence="1" id="KW-0812">Transmembrane</keyword>
<name>A0ABU0GVE0_9BACL</name>
<protein>
    <submittedName>
        <fullName evidence="2">Uncharacterized protein</fullName>
    </submittedName>
</protein>
<comment type="caution">
    <text evidence="2">The sequence shown here is derived from an EMBL/GenBank/DDBJ whole genome shotgun (WGS) entry which is preliminary data.</text>
</comment>
<evidence type="ECO:0000313" key="2">
    <source>
        <dbReference type="EMBL" id="MDQ0428527.1"/>
    </source>
</evidence>
<feature type="transmembrane region" description="Helical" evidence="1">
    <location>
        <begin position="6"/>
        <end position="25"/>
    </location>
</feature>
<proteinExistence type="predicted"/>
<dbReference type="RefSeq" id="WP_308786701.1">
    <property type="nucleotide sequence ID" value="NZ_JAUSWB010000003.1"/>
</dbReference>
<evidence type="ECO:0000313" key="3">
    <source>
        <dbReference type="Proteomes" id="UP001241988"/>
    </source>
</evidence>
<dbReference type="EMBL" id="JAUSWB010000003">
    <property type="protein sequence ID" value="MDQ0428527.1"/>
    <property type="molecule type" value="Genomic_DNA"/>
</dbReference>
<accession>A0ABU0GVE0</accession>
<gene>
    <name evidence="2" type="ORF">QOZ98_001353</name>
</gene>